<proteinExistence type="predicted"/>
<feature type="domain" description="Polyketide synthase-like phosphopantetheine-binding" evidence="4">
    <location>
        <begin position="341"/>
        <end position="416"/>
    </location>
</feature>
<dbReference type="Pfam" id="PF00550">
    <property type="entry name" value="PP-binding"/>
    <property type="match status" value="1"/>
</dbReference>
<dbReference type="InterPro" id="IPR000873">
    <property type="entry name" value="AMP-dep_synth/lig_dom"/>
</dbReference>
<reference evidence="5 6" key="1">
    <citation type="journal article" date="2015" name="Sci. Rep.">
        <title>Chromosome-level genome map provides insights into diverse defense mechanisms in the medicinal fungus Ganoderma sinense.</title>
        <authorList>
            <person name="Zhu Y."/>
            <person name="Xu J."/>
            <person name="Sun C."/>
            <person name="Zhou S."/>
            <person name="Xu H."/>
            <person name="Nelson D.R."/>
            <person name="Qian J."/>
            <person name="Song J."/>
            <person name="Luo H."/>
            <person name="Xiang L."/>
            <person name="Li Y."/>
            <person name="Xu Z."/>
            <person name="Ji A."/>
            <person name="Wang L."/>
            <person name="Lu S."/>
            <person name="Hayward A."/>
            <person name="Sun W."/>
            <person name="Li X."/>
            <person name="Schwartz D.C."/>
            <person name="Wang Y."/>
            <person name="Chen S."/>
        </authorList>
    </citation>
    <scope>NUCLEOTIDE SEQUENCE [LARGE SCALE GENOMIC DNA]</scope>
    <source>
        <strain evidence="5 6">ZZ0214-1</strain>
    </source>
</reference>
<dbReference type="InterPro" id="IPR051414">
    <property type="entry name" value="Adenylate-forming_Reductase"/>
</dbReference>
<dbReference type="PANTHER" id="PTHR43439">
    <property type="entry name" value="PHENYLACETATE-COENZYME A LIGASE"/>
    <property type="match status" value="1"/>
</dbReference>
<feature type="signal peptide" evidence="3">
    <location>
        <begin position="1"/>
        <end position="23"/>
    </location>
</feature>
<dbReference type="InterPro" id="IPR036736">
    <property type="entry name" value="ACP-like_sf"/>
</dbReference>
<dbReference type="AlphaFoldDB" id="A0A2G8S072"/>
<keyword evidence="3" id="KW-0732">Signal</keyword>
<dbReference type="InterPro" id="IPR013120">
    <property type="entry name" value="FAR_NAD-bd"/>
</dbReference>
<gene>
    <name evidence="5" type="ORF">GSI_10304</name>
</gene>
<organism evidence="5 6">
    <name type="scientific">Ganoderma sinense ZZ0214-1</name>
    <dbReference type="NCBI Taxonomy" id="1077348"/>
    <lineage>
        <taxon>Eukaryota</taxon>
        <taxon>Fungi</taxon>
        <taxon>Dikarya</taxon>
        <taxon>Basidiomycota</taxon>
        <taxon>Agaricomycotina</taxon>
        <taxon>Agaricomycetes</taxon>
        <taxon>Polyporales</taxon>
        <taxon>Polyporaceae</taxon>
        <taxon>Ganoderma</taxon>
    </lineage>
</organism>
<keyword evidence="1" id="KW-0596">Phosphopantetheine</keyword>
<evidence type="ECO:0000313" key="5">
    <source>
        <dbReference type="EMBL" id="PIL27162.1"/>
    </source>
</evidence>
<dbReference type="OrthoDB" id="429813at2759"/>
<keyword evidence="6" id="KW-1185">Reference proteome</keyword>
<dbReference type="InterPro" id="IPR042099">
    <property type="entry name" value="ANL_N_sf"/>
</dbReference>
<evidence type="ECO:0000259" key="4">
    <source>
        <dbReference type="SMART" id="SM00823"/>
    </source>
</evidence>
<evidence type="ECO:0000313" key="6">
    <source>
        <dbReference type="Proteomes" id="UP000230002"/>
    </source>
</evidence>
<evidence type="ECO:0000256" key="2">
    <source>
        <dbReference type="ARBA" id="ARBA00022553"/>
    </source>
</evidence>
<dbReference type="SUPFAM" id="SSF51735">
    <property type="entry name" value="NAD(P)-binding Rossmann-fold domains"/>
    <property type="match status" value="1"/>
</dbReference>
<name>A0A2G8S072_9APHY</name>
<dbReference type="PANTHER" id="PTHR43439:SF2">
    <property type="entry name" value="ENZYME, PUTATIVE (JCVI)-RELATED"/>
    <property type="match status" value="1"/>
</dbReference>
<protein>
    <recommendedName>
        <fullName evidence="4">Polyketide synthase-like phosphopantetheine-binding domain-containing protein</fullName>
    </recommendedName>
</protein>
<dbReference type="InterPro" id="IPR036291">
    <property type="entry name" value="NAD(P)-bd_dom_sf"/>
</dbReference>
<dbReference type="Pfam" id="PF00501">
    <property type="entry name" value="AMP-binding"/>
    <property type="match status" value="1"/>
</dbReference>
<dbReference type="STRING" id="1077348.A0A2G8S072"/>
<dbReference type="Pfam" id="PF23562">
    <property type="entry name" value="AMP-binding_C_3"/>
    <property type="match status" value="1"/>
</dbReference>
<feature type="chain" id="PRO_5013856370" description="Polyketide synthase-like phosphopantetheine-binding domain-containing protein" evidence="3">
    <location>
        <begin position="24"/>
        <end position="806"/>
    </location>
</feature>
<dbReference type="Gene3D" id="3.40.50.12780">
    <property type="entry name" value="N-terminal domain of ligase-like"/>
    <property type="match status" value="1"/>
</dbReference>
<dbReference type="Gene3D" id="3.40.50.720">
    <property type="entry name" value="NAD(P)-binding Rossmann-like Domain"/>
    <property type="match status" value="1"/>
</dbReference>
<dbReference type="Gene3D" id="1.10.1200.10">
    <property type="entry name" value="ACP-like"/>
    <property type="match status" value="1"/>
</dbReference>
<dbReference type="GO" id="GO:0031177">
    <property type="term" value="F:phosphopantetheine binding"/>
    <property type="evidence" value="ECO:0007669"/>
    <property type="project" value="InterPro"/>
</dbReference>
<evidence type="ECO:0000256" key="3">
    <source>
        <dbReference type="SAM" id="SignalP"/>
    </source>
</evidence>
<dbReference type="Proteomes" id="UP000230002">
    <property type="component" value="Unassembled WGS sequence"/>
</dbReference>
<accession>A0A2G8S072</accession>
<dbReference type="EMBL" id="AYKW01000034">
    <property type="protein sequence ID" value="PIL27162.1"/>
    <property type="molecule type" value="Genomic_DNA"/>
</dbReference>
<comment type="caution">
    <text evidence="5">The sequence shown here is derived from an EMBL/GenBank/DDBJ whole genome shotgun (WGS) entry which is preliminary data.</text>
</comment>
<dbReference type="Pfam" id="PF07993">
    <property type="entry name" value="NAD_binding_4"/>
    <property type="match status" value="2"/>
</dbReference>
<evidence type="ECO:0000256" key="1">
    <source>
        <dbReference type="ARBA" id="ARBA00022450"/>
    </source>
</evidence>
<dbReference type="SMART" id="SM00823">
    <property type="entry name" value="PKS_PP"/>
    <property type="match status" value="1"/>
</dbReference>
<dbReference type="InterPro" id="IPR020806">
    <property type="entry name" value="PKS_PP-bd"/>
</dbReference>
<sequence>MFHAMGSSGIIMAIVCVFPPASPPTVPNPENVFDGAIKTGVEYMLAVPAFIESWVRDPEKVAAMKRMKGLLFGGAPLNKGVGNTLAAQGISLLTAYGSTEAGGVSTGITANPGLDWEYFGVNYMIDAHMRPAGDGTYELLILATSRCRPRVINDSVDGVDAYATSDLLEPHPTRPGLWKVYGRVDDQIMLSNGEKTNPGPLEFIITKDPHVRGCLFFGRGKFQNGVLIEPTPDEGFDPRDEKQLEAFRNKICLAKDKLICRFKAVDRERQRDRPTALADIKEMIMVTSVSKPFTYNMKGFPRRAPILQDYEDEIEALYAVVGQSAQTDIPPPSVWEKESVKTFVQLAIQQVLGRSLSEDADLFRNGCDSLQATYIRNTILRALCDHSSAAAKRLPMNVVFQAPSISALTDAVSVLYPRVPTSRQQHQLRKNLPVWWSASVPTSGPLPALQAFILARPRRMLWSSQVPREGSAVTSLEHLLSDDEIATVFAFNRKGTDAERQRTSFRERGRDAELLDSPKFSMVEADLQEGDFGLERELLEEIRSSVTHIMHNAWQVNFNLRISSFEGNLQGVRHLLELALSSPYEVPPKVMFVSSIGVLTSRGYSESKWVAEEVLHQVSDRANLSTTAVRLGQMCGDRLGHWNEKEWFPAVVKSALFTRCLPGDMNEVAFILSYPAARAFVEMRKSTPRTLHLVHPRPVAWKAIIAPIAEALDVPRVPYSQWLAALEKGAAEGSSDEVDAMRANPALRLLDFFRTQSRSNAGGMRLSTAKAEQASEELARMRELTPDDARRWVAAWRASGFLPGAE</sequence>
<keyword evidence="2" id="KW-0597">Phosphoprotein</keyword>
<dbReference type="InterPro" id="IPR009081">
    <property type="entry name" value="PP-bd_ACP"/>
</dbReference>
<dbReference type="SUPFAM" id="SSF56801">
    <property type="entry name" value="Acetyl-CoA synthetase-like"/>
    <property type="match status" value="1"/>
</dbReference>